<dbReference type="EMBL" id="JACOZA010000064">
    <property type="protein sequence ID" value="MBI2096972.1"/>
    <property type="molecule type" value="Genomic_DNA"/>
</dbReference>
<evidence type="ECO:0000313" key="2">
    <source>
        <dbReference type="EMBL" id="MBI2096972.1"/>
    </source>
</evidence>
<accession>A0A931WP54</accession>
<reference evidence="2" key="1">
    <citation type="submission" date="2020-07" db="EMBL/GenBank/DDBJ databases">
        <title>Huge and variable diversity of episymbiotic CPR bacteria and DPANN archaea in groundwater ecosystems.</title>
        <authorList>
            <person name="He C.Y."/>
            <person name="Keren R."/>
            <person name="Whittaker M."/>
            <person name="Farag I.F."/>
            <person name="Doudna J."/>
            <person name="Cate J.H.D."/>
            <person name="Banfield J.F."/>
        </authorList>
    </citation>
    <scope>NUCLEOTIDE SEQUENCE</scope>
    <source>
        <strain evidence="2">NC_groundwater_193_Ag_S-0.1um_51_7</strain>
    </source>
</reference>
<proteinExistence type="predicted"/>
<gene>
    <name evidence="2" type="ORF">HYT40_02345</name>
</gene>
<sequence length="503" mass="57901">MPKVLKSLILKESFEGGLKHSLYSNFRKWSDAFLELADNAVSNRIPKKKLIISILTTPRTLTITNYGGLGMGVDELRAFLQWGKIKPRSPYDLGAYSQGGKSAMGYLGTSMKIKASPMGKNVYYLMEDDNLHNYELKSYSVIKMKTDDRNGYVEVQVQGLRRSINENELKALMATVYRPLFESGGVEIKHNGSAVRIENFPLDEDFKIQKFYFPVKKGNEYHQQVRGWIGRLTTRSGIKGGMRCYKLGRLISDKEFFGQPDAHYKQSLNFLFGEVHLDHIPATTNKTDFDRDSGEWKEVEQQLFTILQPHIDELLGRELEEPTDEEKERVKKAKEIFNELMKLMKKKLEGAGTINLLSEGQKPKEEREVKLEYIPPSSSRRKQIPRTPPPKDSVGKRRRLKEFMDWTIRPMDETVRSKIEDNGGRKLLVINNIFPGFKAARGHLLYLIETAVLQLSKPDIDEKLTIDEYLEDFDEMYAFCCSNFSSVKESLEKKKNKSYYPVA</sequence>
<dbReference type="Proteomes" id="UP000724148">
    <property type="component" value="Unassembled WGS sequence"/>
</dbReference>
<protein>
    <submittedName>
        <fullName evidence="2">Uncharacterized protein</fullName>
    </submittedName>
</protein>
<comment type="caution">
    <text evidence="2">The sequence shown here is derived from an EMBL/GenBank/DDBJ whole genome shotgun (WGS) entry which is preliminary data.</text>
</comment>
<name>A0A931WP54_9BACT</name>
<evidence type="ECO:0000313" key="3">
    <source>
        <dbReference type="Proteomes" id="UP000724148"/>
    </source>
</evidence>
<feature type="region of interest" description="Disordered" evidence="1">
    <location>
        <begin position="374"/>
        <end position="396"/>
    </location>
</feature>
<dbReference type="AlphaFoldDB" id="A0A931WP54"/>
<evidence type="ECO:0000256" key="1">
    <source>
        <dbReference type="SAM" id="MobiDB-lite"/>
    </source>
</evidence>
<organism evidence="2 3">
    <name type="scientific">Candidatus Sungiibacteriota bacterium</name>
    <dbReference type="NCBI Taxonomy" id="2750080"/>
    <lineage>
        <taxon>Bacteria</taxon>
        <taxon>Candidatus Sungiibacteriota</taxon>
    </lineage>
</organism>